<evidence type="ECO:0000256" key="3">
    <source>
        <dbReference type="ARBA" id="ARBA00022801"/>
    </source>
</evidence>
<evidence type="ECO:0000313" key="7">
    <source>
        <dbReference type="EMBL" id="TEB13487.1"/>
    </source>
</evidence>
<dbReference type="Gene3D" id="2.30.30.40">
    <property type="entry name" value="SH3 Domains"/>
    <property type="match status" value="1"/>
</dbReference>
<evidence type="ECO:0000256" key="2">
    <source>
        <dbReference type="ARBA" id="ARBA00022670"/>
    </source>
</evidence>
<keyword evidence="3 7" id="KW-0378">Hydrolase</keyword>
<dbReference type="Pfam" id="PF23795">
    <property type="entry name" value="SH3_YKFC_2nd"/>
    <property type="match status" value="1"/>
</dbReference>
<feature type="region of interest" description="Disordered" evidence="5">
    <location>
        <begin position="38"/>
        <end position="64"/>
    </location>
</feature>
<evidence type="ECO:0000313" key="8">
    <source>
        <dbReference type="Proteomes" id="UP000297597"/>
    </source>
</evidence>
<dbReference type="SUPFAM" id="SSF54001">
    <property type="entry name" value="Cysteine proteinases"/>
    <property type="match status" value="1"/>
</dbReference>
<dbReference type="EMBL" id="QFFZ01000002">
    <property type="protein sequence ID" value="TEB13487.1"/>
    <property type="molecule type" value="Genomic_DNA"/>
</dbReference>
<dbReference type="Gene3D" id="3.90.1720.10">
    <property type="entry name" value="endopeptidase domain like (from Nostoc punctiforme)"/>
    <property type="match status" value="1"/>
</dbReference>
<keyword evidence="4" id="KW-0788">Thiol protease</keyword>
<accession>A0A4Y7RYV5</accession>
<reference evidence="7 8" key="1">
    <citation type="journal article" date="2018" name="Environ. Microbiol.">
        <title>Novel energy conservation strategies and behaviour of Pelotomaculum schinkii driving syntrophic propionate catabolism.</title>
        <authorList>
            <person name="Hidalgo-Ahumada C.A.P."/>
            <person name="Nobu M.K."/>
            <person name="Narihiro T."/>
            <person name="Tamaki H."/>
            <person name="Liu W.T."/>
            <person name="Kamagata Y."/>
            <person name="Stams A.J.M."/>
            <person name="Imachi H."/>
            <person name="Sousa D.Z."/>
        </authorList>
    </citation>
    <scope>NUCLEOTIDE SEQUENCE [LARGE SCALE GENOMIC DNA]</scope>
    <source>
        <strain evidence="7 8">MGP</strain>
    </source>
</reference>
<evidence type="ECO:0000256" key="4">
    <source>
        <dbReference type="ARBA" id="ARBA00022807"/>
    </source>
</evidence>
<gene>
    <name evidence="7" type="primary">ykfC</name>
    <name evidence="7" type="ORF">Pmgp_00381</name>
</gene>
<evidence type="ECO:0000259" key="6">
    <source>
        <dbReference type="PROSITE" id="PS51935"/>
    </source>
</evidence>
<protein>
    <submittedName>
        <fullName evidence="7">Gamma-D-glutamyl-L-lysine endopeptidase</fullName>
        <ecNumber evidence="7">3.4.-.-</ecNumber>
    </submittedName>
</protein>
<dbReference type="Proteomes" id="UP000297597">
    <property type="component" value="Unassembled WGS sequence"/>
</dbReference>
<organism evidence="7 8">
    <name type="scientific">Pelotomaculum propionicicum</name>
    <dbReference type="NCBI Taxonomy" id="258475"/>
    <lineage>
        <taxon>Bacteria</taxon>
        <taxon>Bacillati</taxon>
        <taxon>Bacillota</taxon>
        <taxon>Clostridia</taxon>
        <taxon>Eubacteriales</taxon>
        <taxon>Desulfotomaculaceae</taxon>
        <taxon>Pelotomaculum</taxon>
    </lineage>
</organism>
<proteinExistence type="inferred from homology"/>
<keyword evidence="2" id="KW-0645">Protease</keyword>
<dbReference type="InterPro" id="IPR000064">
    <property type="entry name" value="NLP_P60_dom"/>
</dbReference>
<dbReference type="InterPro" id="IPR051202">
    <property type="entry name" value="Peptidase_C40"/>
</dbReference>
<dbReference type="PANTHER" id="PTHR47053:SF3">
    <property type="entry name" value="GAMMA-D-GLUTAMYL-L-LYSINE DIPEPTIDYL-PEPTIDASE"/>
    <property type="match status" value="1"/>
</dbReference>
<comment type="caution">
    <text evidence="7">The sequence shown here is derived from an EMBL/GenBank/DDBJ whole genome shotgun (WGS) entry which is preliminary data.</text>
</comment>
<feature type="domain" description="NlpC/P60" evidence="6">
    <location>
        <begin position="238"/>
        <end position="362"/>
    </location>
</feature>
<dbReference type="InterPro" id="IPR038765">
    <property type="entry name" value="Papain-like_cys_pep_sf"/>
</dbReference>
<comment type="similarity">
    <text evidence="1">Belongs to the peptidase C40 family.</text>
</comment>
<dbReference type="Pfam" id="PF00877">
    <property type="entry name" value="NLPC_P60"/>
    <property type="match status" value="1"/>
</dbReference>
<keyword evidence="8" id="KW-1185">Reference proteome</keyword>
<dbReference type="GO" id="GO:0006508">
    <property type="term" value="P:proteolysis"/>
    <property type="evidence" value="ECO:0007669"/>
    <property type="project" value="UniProtKB-KW"/>
</dbReference>
<sequence>MNKTHKGFLLVSLVVLIFLAYQLNSGAGLPRRFMPPVKKSAPAVPENSDATDNPGDAGSSSGQGRGAVKVQATVLWSQPGQLRDYDTLILSEKNDPFGWAGGMDSAMRLWLVGKADTMAILGEPVAILERRGEWLKVAAEQQKTTLNALGYPGWVPASHIVSDETYLNELKTLPNIVVISPASEIFLREDLGQALGKAGYMTRLPLLEEKDRSVMVRLPDGGAGFLRREDVKKTSDLKFSRAGIAGEARKFLGLRYIWAGTASCGFDCSGFTMRLYQSQGISIPRDADEQAKEGTWVARSDLLPGDLVFFAAKGGSGQIHHVGMYVGEGLMIHSPNSDSNIKIQALDSGSYAGEYWGARRYAD</sequence>
<dbReference type="RefSeq" id="WP_134212261.1">
    <property type="nucleotide sequence ID" value="NZ_QFFZ01000002.1"/>
</dbReference>
<dbReference type="PANTHER" id="PTHR47053">
    <property type="entry name" value="MUREIN DD-ENDOPEPTIDASE MEPH-RELATED"/>
    <property type="match status" value="1"/>
</dbReference>
<dbReference type="OrthoDB" id="9808890at2"/>
<dbReference type="InterPro" id="IPR057812">
    <property type="entry name" value="SH3_YKFC_2nd"/>
</dbReference>
<evidence type="ECO:0000256" key="1">
    <source>
        <dbReference type="ARBA" id="ARBA00007074"/>
    </source>
</evidence>
<dbReference type="PROSITE" id="PS51935">
    <property type="entry name" value="NLPC_P60"/>
    <property type="match status" value="1"/>
</dbReference>
<dbReference type="GO" id="GO:0008234">
    <property type="term" value="F:cysteine-type peptidase activity"/>
    <property type="evidence" value="ECO:0007669"/>
    <property type="project" value="UniProtKB-KW"/>
</dbReference>
<dbReference type="AlphaFoldDB" id="A0A4Y7RYV5"/>
<name>A0A4Y7RYV5_9FIRM</name>
<evidence type="ECO:0000256" key="5">
    <source>
        <dbReference type="SAM" id="MobiDB-lite"/>
    </source>
</evidence>
<dbReference type="EC" id="3.4.-.-" evidence="7"/>